<evidence type="ECO:0000313" key="3">
    <source>
        <dbReference type="Proteomes" id="UP000293854"/>
    </source>
</evidence>
<keyword evidence="1" id="KW-0812">Transmembrane</keyword>
<comment type="caution">
    <text evidence="2">The sequence shown here is derived from an EMBL/GenBank/DDBJ whole genome shotgun (WGS) entry which is preliminary data.</text>
</comment>
<dbReference type="RefSeq" id="WP_130135719.1">
    <property type="nucleotide sequence ID" value="NZ_RQTE01000246.1"/>
</dbReference>
<proteinExistence type="predicted"/>
<dbReference type="Proteomes" id="UP000293854">
    <property type="component" value="Unassembled WGS sequence"/>
</dbReference>
<sequence>MKRLPIIILKFMFYFDIMFLFEYVVFDKVDYLYCLGLALALVIFTEIGNPKNKKKKKHDDDNK</sequence>
<keyword evidence="1" id="KW-1133">Transmembrane helix</keyword>
<gene>
    <name evidence="2" type="ORF">EIG99_10990</name>
</gene>
<keyword evidence="1" id="KW-0472">Membrane</keyword>
<dbReference type="EMBL" id="RQTE01000246">
    <property type="protein sequence ID" value="RZI00625.1"/>
    <property type="molecule type" value="Genomic_DNA"/>
</dbReference>
<name>A0A4Q7CM49_9STAP</name>
<organism evidence="2 3">
    <name type="scientific">Staphylococcus condimenti</name>
    <dbReference type="NCBI Taxonomy" id="70255"/>
    <lineage>
        <taxon>Bacteria</taxon>
        <taxon>Bacillati</taxon>
        <taxon>Bacillota</taxon>
        <taxon>Bacilli</taxon>
        <taxon>Bacillales</taxon>
        <taxon>Staphylococcaceae</taxon>
        <taxon>Staphylococcus</taxon>
    </lineage>
</organism>
<dbReference type="AlphaFoldDB" id="A0A4Q7CM49"/>
<protein>
    <submittedName>
        <fullName evidence="2">Uncharacterized protein</fullName>
    </submittedName>
</protein>
<reference evidence="2 3" key="1">
    <citation type="submission" date="2018-11" db="EMBL/GenBank/DDBJ databases">
        <title>Genomic profiling of Staphylococcus species from a Poultry farm system in KwaZulu-Natal, South Africa.</title>
        <authorList>
            <person name="Amoako D.G."/>
            <person name="Somboro A.M."/>
            <person name="Abia A.L.K."/>
            <person name="Bester L.A."/>
            <person name="Essack S.Y."/>
        </authorList>
    </citation>
    <scope>NUCLEOTIDE SEQUENCE [LARGE SCALE GENOMIC DNA]</scope>
    <source>
        <strain evidence="2 3">SA11</strain>
    </source>
</reference>
<evidence type="ECO:0000256" key="1">
    <source>
        <dbReference type="SAM" id="Phobius"/>
    </source>
</evidence>
<accession>A0A4Q7CM49</accession>
<evidence type="ECO:0000313" key="2">
    <source>
        <dbReference type="EMBL" id="RZI00625.1"/>
    </source>
</evidence>
<feature type="transmembrane region" description="Helical" evidence="1">
    <location>
        <begin position="31"/>
        <end position="48"/>
    </location>
</feature>
<feature type="transmembrane region" description="Helical" evidence="1">
    <location>
        <begin position="7"/>
        <end position="25"/>
    </location>
</feature>